<evidence type="ECO:0000313" key="1">
    <source>
        <dbReference type="Proteomes" id="UP000887565"/>
    </source>
</evidence>
<organism evidence="1 2">
    <name type="scientific">Romanomermis culicivorax</name>
    <name type="common">Nematode worm</name>
    <dbReference type="NCBI Taxonomy" id="13658"/>
    <lineage>
        <taxon>Eukaryota</taxon>
        <taxon>Metazoa</taxon>
        <taxon>Ecdysozoa</taxon>
        <taxon>Nematoda</taxon>
        <taxon>Enoplea</taxon>
        <taxon>Dorylaimia</taxon>
        <taxon>Mermithida</taxon>
        <taxon>Mermithoidea</taxon>
        <taxon>Mermithidae</taxon>
        <taxon>Romanomermis</taxon>
    </lineage>
</organism>
<keyword evidence="1" id="KW-1185">Reference proteome</keyword>
<dbReference type="AlphaFoldDB" id="A0A915J5C6"/>
<proteinExistence type="predicted"/>
<dbReference type="WBParaSite" id="nRc.2.0.1.t21672-RA">
    <property type="protein sequence ID" value="nRc.2.0.1.t21672-RA"/>
    <property type="gene ID" value="nRc.2.0.1.g21672"/>
</dbReference>
<name>A0A915J5C6_ROMCU</name>
<protein>
    <submittedName>
        <fullName evidence="2">Uncharacterized protein</fullName>
    </submittedName>
</protein>
<reference evidence="2" key="1">
    <citation type="submission" date="2022-11" db="UniProtKB">
        <authorList>
            <consortium name="WormBaseParasite"/>
        </authorList>
    </citation>
    <scope>IDENTIFICATION</scope>
</reference>
<sequence length="82" mass="9465">MINIHECAGSPKKAEDDQRKKITLKKFIKKLFKIDSAELQEFEKEAEEMLQPPMDATPNNIWSWTPTWPTDSCNCGKIIVNN</sequence>
<dbReference type="Proteomes" id="UP000887565">
    <property type="component" value="Unplaced"/>
</dbReference>
<evidence type="ECO:0000313" key="2">
    <source>
        <dbReference type="WBParaSite" id="nRc.2.0.1.t21672-RA"/>
    </source>
</evidence>
<accession>A0A915J5C6</accession>